<sequence>MVTPSNESTPSMSGSLGTVRMPHALIRNLAVISPPGSVCTRHRLCSSSNSAASTLVFNRIRDRMPYLSTQCSA</sequence>
<reference evidence="6 7" key="2">
    <citation type="submission" date="2015-03" db="EMBL/GenBank/DDBJ databases">
        <authorList>
            <consortium name="Pathogen Informatics"/>
        </authorList>
    </citation>
    <scope>NUCLEOTIDE SEQUENCE [LARGE SCALE GENOMIC DNA]</scope>
    <source>
        <strain evidence="2 9">C09601061</strain>
        <strain evidence="3 8">G09801536</strain>
        <strain evidence="1 10">G09901357</strain>
        <strain evidence="6">K00500041</strain>
        <strain evidence="4 7">M09401471</strain>
    </source>
</reference>
<dbReference type="Proteomes" id="UP000046680">
    <property type="component" value="Unassembled WGS sequence"/>
</dbReference>
<reference evidence="5" key="1">
    <citation type="submission" date="2015-03" db="EMBL/GenBank/DDBJ databases">
        <authorList>
            <person name="Murphy D."/>
        </authorList>
    </citation>
    <scope>NUCLEOTIDE SEQUENCE [LARGE SCALE GENOMIC DNA]</scope>
    <source>
        <strain evidence="5">K00500041</strain>
    </source>
</reference>
<evidence type="ECO:0000313" key="5">
    <source>
        <dbReference type="EMBL" id="COW66722.1"/>
    </source>
</evidence>
<dbReference type="Proteomes" id="UP000048289">
    <property type="component" value="Unassembled WGS sequence"/>
</dbReference>
<dbReference type="Proteomes" id="UP000045842">
    <property type="component" value="Unassembled WGS sequence"/>
</dbReference>
<dbReference type="Proteomes" id="UP000044938">
    <property type="component" value="Unassembled WGS sequence"/>
</dbReference>
<evidence type="ECO:0000313" key="10">
    <source>
        <dbReference type="Proteomes" id="UP000048289"/>
    </source>
</evidence>
<dbReference type="EMBL" id="CSAD01000329">
    <property type="protein sequence ID" value="COV75620.1"/>
    <property type="molecule type" value="Genomic_DNA"/>
</dbReference>
<protein>
    <submittedName>
        <fullName evidence="5">Uncharacterized protein</fullName>
    </submittedName>
</protein>
<evidence type="ECO:0000313" key="8">
    <source>
        <dbReference type="Proteomes" id="UP000045842"/>
    </source>
</evidence>
<dbReference type="Proteomes" id="UP000038802">
    <property type="component" value="Unassembled WGS sequence"/>
</dbReference>
<dbReference type="EMBL" id="CSAJ01000336">
    <property type="protein sequence ID" value="COW39972.1"/>
    <property type="molecule type" value="Genomic_DNA"/>
</dbReference>
<evidence type="ECO:0000313" key="3">
    <source>
        <dbReference type="EMBL" id="COV75620.1"/>
    </source>
</evidence>
<evidence type="ECO:0000313" key="9">
    <source>
        <dbReference type="Proteomes" id="UP000046680"/>
    </source>
</evidence>
<accession>A0A0U0SAQ9</accession>
<gene>
    <name evidence="2" type="ORF">ERS007657_00303</name>
    <name evidence="3" type="ORF">ERS007679_02405</name>
    <name evidence="1" type="ORF">ERS007681_02308</name>
    <name evidence="5" type="ORF">ERS007703_04014</name>
    <name evidence="4" type="ORF">ERS007720_02561</name>
</gene>
<evidence type="ECO:0000313" key="1">
    <source>
        <dbReference type="EMBL" id="CFE39918.1"/>
    </source>
</evidence>
<organism evidence="5 6">
    <name type="scientific">Mycobacterium tuberculosis</name>
    <dbReference type="NCBI Taxonomy" id="1773"/>
    <lineage>
        <taxon>Bacteria</taxon>
        <taxon>Bacillati</taxon>
        <taxon>Actinomycetota</taxon>
        <taxon>Actinomycetes</taxon>
        <taxon>Mycobacteriales</taxon>
        <taxon>Mycobacteriaceae</taxon>
        <taxon>Mycobacterium</taxon>
        <taxon>Mycobacterium tuberculosis complex</taxon>
    </lineage>
</organism>
<proteinExistence type="predicted"/>
<dbReference type="EMBL" id="CGCX01000060">
    <property type="protein sequence ID" value="CFR66130.1"/>
    <property type="molecule type" value="Genomic_DNA"/>
</dbReference>
<dbReference type="EMBL" id="CFOE01000292">
    <property type="protein sequence ID" value="CFE39918.1"/>
    <property type="molecule type" value="Genomic_DNA"/>
</dbReference>
<evidence type="ECO:0000313" key="6">
    <source>
        <dbReference type="Proteomes" id="UP000038802"/>
    </source>
</evidence>
<dbReference type="AlphaFoldDB" id="A0A0U0SAQ9"/>
<evidence type="ECO:0000313" key="2">
    <source>
        <dbReference type="EMBL" id="CFR66130.1"/>
    </source>
</evidence>
<dbReference type="EMBL" id="CSAE01000630">
    <property type="protein sequence ID" value="COW66722.1"/>
    <property type="molecule type" value="Genomic_DNA"/>
</dbReference>
<evidence type="ECO:0000313" key="7">
    <source>
        <dbReference type="Proteomes" id="UP000044938"/>
    </source>
</evidence>
<evidence type="ECO:0000313" key="4">
    <source>
        <dbReference type="EMBL" id="COW39972.1"/>
    </source>
</evidence>
<name>A0A0U0SAQ9_MYCTX</name>